<evidence type="ECO:0000313" key="4">
    <source>
        <dbReference type="EMBL" id="RHC48064.1"/>
    </source>
</evidence>
<organism evidence="4 5">
    <name type="scientific">Enterocloster bolteae</name>
    <dbReference type="NCBI Taxonomy" id="208479"/>
    <lineage>
        <taxon>Bacteria</taxon>
        <taxon>Bacillati</taxon>
        <taxon>Bacillota</taxon>
        <taxon>Clostridia</taxon>
        <taxon>Lachnospirales</taxon>
        <taxon>Lachnospiraceae</taxon>
        <taxon>Enterocloster</taxon>
    </lineage>
</organism>
<evidence type="ECO:0000256" key="3">
    <source>
        <dbReference type="ARBA" id="ARBA00022801"/>
    </source>
</evidence>
<evidence type="ECO:0000256" key="1">
    <source>
        <dbReference type="ARBA" id="ARBA00001946"/>
    </source>
</evidence>
<dbReference type="InterPro" id="IPR014883">
    <property type="entry name" value="VRR_NUC"/>
</dbReference>
<proteinExistence type="predicted"/>
<comment type="cofactor">
    <cofactor evidence="1">
        <name>Mg(2+)</name>
        <dbReference type="ChEBI" id="CHEBI:18420"/>
    </cofactor>
</comment>
<dbReference type="Gene3D" id="3.40.1350.10">
    <property type="match status" value="1"/>
</dbReference>
<dbReference type="SMART" id="SM00990">
    <property type="entry name" value="VRR_NUC"/>
    <property type="match status" value="1"/>
</dbReference>
<dbReference type="GO" id="GO:0003676">
    <property type="term" value="F:nucleic acid binding"/>
    <property type="evidence" value="ECO:0007669"/>
    <property type="project" value="InterPro"/>
</dbReference>
<keyword evidence="2" id="KW-0540">Nuclease</keyword>
<sequence>MLEKDIEDWLNKQIEKMGGLAFKFVSPGNPGVPDRIYILPDGRVWFVELKQQLGKVARIQKWQRERLIRLGCNYRLVKGMDDARAYVGEMRDALRTA</sequence>
<dbReference type="EMBL" id="QSHZ01000050">
    <property type="protein sequence ID" value="RHC48064.1"/>
    <property type="molecule type" value="Genomic_DNA"/>
</dbReference>
<evidence type="ECO:0000256" key="2">
    <source>
        <dbReference type="ARBA" id="ARBA00022722"/>
    </source>
</evidence>
<comment type="caution">
    <text evidence="4">The sequence shown here is derived from an EMBL/GenBank/DDBJ whole genome shotgun (WGS) entry which is preliminary data.</text>
</comment>
<accession>A0A414AHX6</accession>
<dbReference type="GO" id="GO:0004518">
    <property type="term" value="F:nuclease activity"/>
    <property type="evidence" value="ECO:0007669"/>
    <property type="project" value="UniProtKB-KW"/>
</dbReference>
<dbReference type="Proteomes" id="UP000283975">
    <property type="component" value="Unassembled WGS sequence"/>
</dbReference>
<dbReference type="AlphaFoldDB" id="A0A414AHX6"/>
<keyword evidence="3" id="KW-0378">Hydrolase</keyword>
<dbReference type="KEGG" id="cbol:CGC65_27795"/>
<protein>
    <submittedName>
        <fullName evidence="4">VRR-NUC domain-containing protein</fullName>
    </submittedName>
</protein>
<name>A0A414AHX6_9FIRM</name>
<dbReference type="GO" id="GO:0016788">
    <property type="term" value="F:hydrolase activity, acting on ester bonds"/>
    <property type="evidence" value="ECO:0007669"/>
    <property type="project" value="InterPro"/>
</dbReference>
<gene>
    <name evidence="4" type="ORF">DW839_29095</name>
</gene>
<evidence type="ECO:0000313" key="5">
    <source>
        <dbReference type="Proteomes" id="UP000283975"/>
    </source>
</evidence>
<dbReference type="InterPro" id="IPR011856">
    <property type="entry name" value="tRNA_endonuc-like_dom_sf"/>
</dbReference>
<reference evidence="4 5" key="1">
    <citation type="submission" date="2018-08" db="EMBL/GenBank/DDBJ databases">
        <title>A genome reference for cultivated species of the human gut microbiota.</title>
        <authorList>
            <person name="Zou Y."/>
            <person name="Xue W."/>
            <person name="Luo G."/>
        </authorList>
    </citation>
    <scope>NUCLEOTIDE SEQUENCE [LARGE SCALE GENOMIC DNA]</scope>
    <source>
        <strain evidence="4 5">AM35-14</strain>
    </source>
</reference>
<dbReference type="RefSeq" id="WP_002566847.1">
    <property type="nucleotide sequence ID" value="NZ_CABKUK010000003.1"/>
</dbReference>